<evidence type="ECO:0000313" key="4">
    <source>
        <dbReference type="Proteomes" id="UP001153636"/>
    </source>
</evidence>
<dbReference type="AlphaFoldDB" id="A0A9P0DBG5"/>
<dbReference type="PANTHER" id="PTHR31912">
    <property type="entry name" value="IP13529P"/>
    <property type="match status" value="1"/>
</dbReference>
<dbReference type="Gene3D" id="3.30.160.60">
    <property type="entry name" value="Classic Zinc Finger"/>
    <property type="match status" value="1"/>
</dbReference>
<feature type="domain" description="C2H2-type" evidence="2">
    <location>
        <begin position="30"/>
        <end position="57"/>
    </location>
</feature>
<dbReference type="OrthoDB" id="10045355at2759"/>
<evidence type="ECO:0000256" key="1">
    <source>
        <dbReference type="PROSITE-ProRule" id="PRU00042"/>
    </source>
</evidence>
<keyword evidence="1" id="KW-0863">Zinc-finger</keyword>
<protein>
    <recommendedName>
        <fullName evidence="2">C2H2-type domain-containing protein</fullName>
    </recommendedName>
</protein>
<dbReference type="PROSITE" id="PS50157">
    <property type="entry name" value="ZINC_FINGER_C2H2_2"/>
    <property type="match status" value="1"/>
</dbReference>
<proteinExistence type="predicted"/>
<dbReference type="PANTHER" id="PTHR31912:SF36">
    <property type="entry name" value="C2H2-TYPE DOMAIN-CONTAINING PROTEIN"/>
    <property type="match status" value="1"/>
</dbReference>
<comment type="caution">
    <text evidence="3">The sequence shown here is derived from an EMBL/GenBank/DDBJ whole genome shotgun (WGS) entry which is preliminary data.</text>
</comment>
<sequence>MKCSYCDKNIIDINKFVYHLEYAHSMKHKYECPTCSRCFTRRDCFKRHFLSHDKDSLSENIPQFANDIFVPGPSIDSCNIANEEYNESSFHAEAKREEFLTNLQKAVLKFMTKLNMDLSIHRSFIQKVIEFVKEFLSSGFLTILKDFLFSPERSVNRSHLDVAKDLLDHIVTCFNFIDSQDVSKKNNITSLVLKQRTCTFIPVSQTLKQFMAIPGVLESIQKYQNESYVSKFYEPQGALYKNILNGSLWEEILQSTQGSTHIPLIIYYDDLETSNPLGSHAGVYKVGAVYFSIASIPPSYMSRLENIFITLIFHSQERIEFGNKAIFNCLLEDLKQLESDGIIVTNDKQTIKLYFDVVLIMDDNVGLNSILGFVESFSANYFCRFCITQKAVTQRQTQLDTQNERWKRKYENHVKNKEYGIKEFCIWNELKYFHVYHNHSVNFMHDFLEGIHRYDMTLTIKYLIQEHLFSLETLNSRLKYFNYEYSEQNHPPPVKKEQLEKGMIVFSASEMACFVKNFRYFVGDLVPFNNQAWLVYLDLLEITEILSGSEISLSDIQCLEMVTSKYLNNLLHLYPHVTLKPKHHFLLHYPEILRKTGPVSKISSVRFEAKHRELKKIANSVQTRKNIPLTLAIKCQMQFAGRCISESGFEDRIYLSKPIFDSPSFETYQFENDFNCDSYKDNFYQVKWYEKNGVRYSLLDVISYKTGEESQYCTIKNIFIDHKSIKICHLICENLNTKELNIHYRSHIVEPANKYICLKLDAVHGRPTVIHHLNNFNLVPFSKSL</sequence>
<gene>
    <name evidence="3" type="ORF">PSYICH_LOCUS15762</name>
</gene>
<keyword evidence="4" id="KW-1185">Reference proteome</keyword>
<dbReference type="SMART" id="SM00355">
    <property type="entry name" value="ZnF_C2H2"/>
    <property type="match status" value="2"/>
</dbReference>
<dbReference type="Proteomes" id="UP001153636">
    <property type="component" value="Unassembled WGS sequence"/>
</dbReference>
<evidence type="ECO:0000259" key="2">
    <source>
        <dbReference type="PROSITE" id="PS50157"/>
    </source>
</evidence>
<dbReference type="EMBL" id="CAKMHV010000008">
    <property type="protein sequence ID" value="CAH1115891.1"/>
    <property type="molecule type" value="Genomic_DNA"/>
</dbReference>
<reference evidence="3" key="1">
    <citation type="submission" date="2022-01" db="EMBL/GenBank/DDBJ databases">
        <authorList>
            <person name="King R."/>
        </authorList>
    </citation>
    <scope>NUCLEOTIDE SEQUENCE</scope>
</reference>
<organism evidence="3 4">
    <name type="scientific">Psylliodes chrysocephalus</name>
    <dbReference type="NCBI Taxonomy" id="3402493"/>
    <lineage>
        <taxon>Eukaryota</taxon>
        <taxon>Metazoa</taxon>
        <taxon>Ecdysozoa</taxon>
        <taxon>Arthropoda</taxon>
        <taxon>Hexapoda</taxon>
        <taxon>Insecta</taxon>
        <taxon>Pterygota</taxon>
        <taxon>Neoptera</taxon>
        <taxon>Endopterygota</taxon>
        <taxon>Coleoptera</taxon>
        <taxon>Polyphaga</taxon>
        <taxon>Cucujiformia</taxon>
        <taxon>Chrysomeloidea</taxon>
        <taxon>Chrysomelidae</taxon>
        <taxon>Galerucinae</taxon>
        <taxon>Alticini</taxon>
        <taxon>Psylliodes</taxon>
    </lineage>
</organism>
<accession>A0A9P0DBG5</accession>
<dbReference type="PROSITE" id="PS00028">
    <property type="entry name" value="ZINC_FINGER_C2H2_1"/>
    <property type="match status" value="1"/>
</dbReference>
<evidence type="ECO:0000313" key="3">
    <source>
        <dbReference type="EMBL" id="CAH1115891.1"/>
    </source>
</evidence>
<keyword evidence="1" id="KW-0862">Zinc</keyword>
<keyword evidence="1" id="KW-0479">Metal-binding</keyword>
<dbReference type="InterPro" id="IPR013087">
    <property type="entry name" value="Znf_C2H2_type"/>
</dbReference>
<name>A0A9P0DBG5_9CUCU</name>
<dbReference type="GO" id="GO:0008270">
    <property type="term" value="F:zinc ion binding"/>
    <property type="evidence" value="ECO:0007669"/>
    <property type="project" value="UniProtKB-KW"/>
</dbReference>